<comment type="subcellular location">
    <subcellularLocation>
        <location evidence="1">Membrane</location>
        <topology evidence="1">Single-pass type I membrane protein</topology>
    </subcellularLocation>
</comment>
<feature type="domain" description="MANSC" evidence="9">
    <location>
        <begin position="21"/>
        <end position="105"/>
    </location>
</feature>
<evidence type="ECO:0000256" key="7">
    <source>
        <dbReference type="SAM" id="MobiDB-lite"/>
    </source>
</evidence>
<dbReference type="Pfam" id="PF17823">
    <property type="entry name" value="DUF5585"/>
    <property type="match status" value="1"/>
</dbReference>
<reference evidence="10 11" key="1">
    <citation type="submission" date="2014-04" db="EMBL/GenBank/DDBJ databases">
        <title>Genome evolution of avian class.</title>
        <authorList>
            <person name="Zhang G."/>
            <person name="Li C."/>
        </authorList>
    </citation>
    <scope>NUCLEOTIDE SEQUENCE [LARGE SCALE GENOMIC DNA]</scope>
    <source>
        <strain evidence="10">BGI_N308</strain>
    </source>
</reference>
<dbReference type="InterPro" id="IPR041056">
    <property type="entry name" value="DUF5585"/>
</dbReference>
<keyword evidence="11" id="KW-1185">Reference proteome</keyword>
<feature type="non-terminal residue" evidence="10">
    <location>
        <position position="429"/>
    </location>
</feature>
<dbReference type="GO" id="GO:0016020">
    <property type="term" value="C:membrane"/>
    <property type="evidence" value="ECO:0007669"/>
    <property type="project" value="UniProtKB-SubCell"/>
</dbReference>
<feature type="transmembrane region" description="Helical" evidence="8">
    <location>
        <begin position="384"/>
        <end position="403"/>
    </location>
</feature>
<dbReference type="PANTHER" id="PTHR46876:SF3">
    <property type="entry name" value="MANSC DOMAIN CONTAINING 1"/>
    <property type="match status" value="1"/>
</dbReference>
<accession>A0A093HKZ1</accession>
<evidence type="ECO:0000256" key="1">
    <source>
        <dbReference type="ARBA" id="ARBA00004479"/>
    </source>
</evidence>
<organism evidence="10 11">
    <name type="scientific">Struthio camelus australis</name>
    <dbReference type="NCBI Taxonomy" id="441894"/>
    <lineage>
        <taxon>Eukaryota</taxon>
        <taxon>Metazoa</taxon>
        <taxon>Chordata</taxon>
        <taxon>Craniata</taxon>
        <taxon>Vertebrata</taxon>
        <taxon>Euteleostomi</taxon>
        <taxon>Archelosauria</taxon>
        <taxon>Archosauria</taxon>
        <taxon>Dinosauria</taxon>
        <taxon>Saurischia</taxon>
        <taxon>Theropoda</taxon>
        <taxon>Coelurosauria</taxon>
        <taxon>Aves</taxon>
        <taxon>Palaeognathae</taxon>
        <taxon>Struthioniformes</taxon>
        <taxon>Struthionidae</taxon>
        <taxon>Struthio</taxon>
    </lineage>
</organism>
<keyword evidence="6" id="KW-0325">Glycoprotein</keyword>
<feature type="non-terminal residue" evidence="10">
    <location>
        <position position="1"/>
    </location>
</feature>
<evidence type="ECO:0000256" key="5">
    <source>
        <dbReference type="ARBA" id="ARBA00023136"/>
    </source>
</evidence>
<evidence type="ECO:0000256" key="2">
    <source>
        <dbReference type="ARBA" id="ARBA00022692"/>
    </source>
</evidence>
<dbReference type="AlphaFoldDB" id="A0A093HKZ1"/>
<dbReference type="InterPro" id="IPR011106">
    <property type="entry name" value="MANSC_N"/>
</dbReference>
<keyword evidence="5 8" id="KW-0472">Membrane</keyword>
<dbReference type="SMART" id="SM00765">
    <property type="entry name" value="MANEC"/>
    <property type="match status" value="1"/>
</dbReference>
<dbReference type="Proteomes" id="UP000053584">
    <property type="component" value="Unassembled WGS sequence"/>
</dbReference>
<evidence type="ECO:0000313" key="10">
    <source>
        <dbReference type="EMBL" id="KFV83313.1"/>
    </source>
</evidence>
<evidence type="ECO:0000256" key="6">
    <source>
        <dbReference type="ARBA" id="ARBA00023180"/>
    </source>
</evidence>
<evidence type="ECO:0000256" key="3">
    <source>
        <dbReference type="ARBA" id="ARBA00022729"/>
    </source>
</evidence>
<name>A0A093HKZ1_STRCA</name>
<dbReference type="PROSITE" id="PS50986">
    <property type="entry name" value="MANSC"/>
    <property type="match status" value="1"/>
</dbReference>
<feature type="compositionally biased region" description="Low complexity" evidence="7">
    <location>
        <begin position="289"/>
        <end position="306"/>
    </location>
</feature>
<keyword evidence="3" id="KW-0732">Signal</keyword>
<dbReference type="InterPro" id="IPR013980">
    <property type="entry name" value="MANSC_dom"/>
</dbReference>
<dbReference type="Pfam" id="PF07502">
    <property type="entry name" value="MANEC"/>
    <property type="match status" value="1"/>
</dbReference>
<sequence>LLVIASLIPAPSQSQDCSVEKMENTIIDINLALSKGIRGTEPVYTPTPEACVRSCCLGKKLSGDKECNLMIFDAQRTSTYPNCYLFYCPSAEACPTKLAIGLVSYKITRDTHALEDASFKNGSSSSSDVGAFISHSQMSHLNPTTALQLSDFHPAAELPNHMAKHIDRSEFHTDLPKIQGTKHSESLDSTPRQKVNNLLPTNVTFSVGAGNPSTSVPMTQSIVSEPSSTTTAPLPTNVTRLQSSTSSLPTAAAKPGALTTTSATFLPRAEPGSLATGVATTHVPFSSPTTSAFTTATNQGTTNGSTELRQRRPATPWVLAAVSSNDTNHVTPFSSSDFALSSNESPTAFQNNHEGYEPSDSENYLPEDLLRWEGVVQLGEKSSLVAALLFGVIFLLLVIALTGKKVHESLQKRYYTRLDYLINGMYADV</sequence>
<protein>
    <submittedName>
        <fullName evidence="10">MANSC domain-containing protein 1</fullName>
    </submittedName>
</protein>
<dbReference type="STRING" id="441894.ENSSCUP00000014892"/>
<keyword evidence="2 8" id="KW-0812">Transmembrane</keyword>
<proteinExistence type="predicted"/>
<evidence type="ECO:0000256" key="4">
    <source>
        <dbReference type="ARBA" id="ARBA00022989"/>
    </source>
</evidence>
<evidence type="ECO:0000313" key="11">
    <source>
        <dbReference type="Proteomes" id="UP000053584"/>
    </source>
</evidence>
<gene>
    <name evidence="10" type="ORF">N308_04027</name>
</gene>
<feature type="region of interest" description="Disordered" evidence="7">
    <location>
        <begin position="289"/>
        <end position="312"/>
    </location>
</feature>
<feature type="region of interest" description="Disordered" evidence="7">
    <location>
        <begin position="335"/>
        <end position="361"/>
    </location>
</feature>
<dbReference type="EMBL" id="KL206553">
    <property type="protein sequence ID" value="KFV83313.1"/>
    <property type="molecule type" value="Genomic_DNA"/>
</dbReference>
<keyword evidence="4 8" id="KW-1133">Transmembrane helix</keyword>
<feature type="compositionally biased region" description="Polar residues" evidence="7">
    <location>
        <begin position="335"/>
        <end position="353"/>
    </location>
</feature>
<evidence type="ECO:0000256" key="8">
    <source>
        <dbReference type="SAM" id="Phobius"/>
    </source>
</evidence>
<dbReference type="PANTHER" id="PTHR46876">
    <property type="entry name" value="LOW-DENSITY LIPOPROTEIN RECEPTOR-RELATED PROTEIN 11"/>
    <property type="match status" value="1"/>
</dbReference>
<evidence type="ECO:0000259" key="9">
    <source>
        <dbReference type="PROSITE" id="PS50986"/>
    </source>
</evidence>